<keyword evidence="7" id="KW-0472">Membrane</keyword>
<dbReference type="PANTHER" id="PTHR24016:SF0">
    <property type="entry name" value="CONSERVED OLIGOMERIC GOLGI COMPLEX SUBUNIT 4"/>
    <property type="match status" value="1"/>
</dbReference>
<organism evidence="10 11">
    <name type="scientific">Collybia nuda</name>
    <dbReference type="NCBI Taxonomy" id="64659"/>
    <lineage>
        <taxon>Eukaryota</taxon>
        <taxon>Fungi</taxon>
        <taxon>Dikarya</taxon>
        <taxon>Basidiomycota</taxon>
        <taxon>Agaricomycotina</taxon>
        <taxon>Agaricomycetes</taxon>
        <taxon>Agaricomycetidae</taxon>
        <taxon>Agaricales</taxon>
        <taxon>Tricholomatineae</taxon>
        <taxon>Clitocybaceae</taxon>
        <taxon>Collybia</taxon>
    </lineage>
</organism>
<dbReference type="SMART" id="SM00762">
    <property type="entry name" value="Cog4"/>
    <property type="match status" value="1"/>
</dbReference>
<dbReference type="Gene3D" id="1.20.58.1970">
    <property type="match status" value="1"/>
</dbReference>
<evidence type="ECO:0000256" key="1">
    <source>
        <dbReference type="ARBA" id="ARBA00004395"/>
    </source>
</evidence>
<dbReference type="OrthoDB" id="47059at2759"/>
<dbReference type="GO" id="GO:0000139">
    <property type="term" value="C:Golgi membrane"/>
    <property type="evidence" value="ECO:0007669"/>
    <property type="project" value="UniProtKB-SubCell"/>
</dbReference>
<evidence type="ECO:0000259" key="9">
    <source>
        <dbReference type="SMART" id="SM00762"/>
    </source>
</evidence>
<keyword evidence="5" id="KW-0653">Protein transport</keyword>
<dbReference type="Pfam" id="PF08318">
    <property type="entry name" value="COG4_m"/>
    <property type="match status" value="1"/>
</dbReference>
<dbReference type="Pfam" id="PF20663">
    <property type="entry name" value="COG4_N"/>
    <property type="match status" value="1"/>
</dbReference>
<dbReference type="EMBL" id="MU150314">
    <property type="protein sequence ID" value="KAF9459574.1"/>
    <property type="molecule type" value="Genomic_DNA"/>
</dbReference>
<keyword evidence="4" id="KW-0813">Transport</keyword>
<evidence type="ECO:0000256" key="8">
    <source>
        <dbReference type="ARBA" id="ARBA00031340"/>
    </source>
</evidence>
<dbReference type="GO" id="GO:0015031">
    <property type="term" value="P:protein transport"/>
    <property type="evidence" value="ECO:0007669"/>
    <property type="project" value="UniProtKB-KW"/>
</dbReference>
<evidence type="ECO:0000256" key="2">
    <source>
        <dbReference type="ARBA" id="ARBA00009215"/>
    </source>
</evidence>
<keyword evidence="6" id="KW-0333">Golgi apparatus</keyword>
<dbReference type="InterPro" id="IPR013167">
    <property type="entry name" value="COG4_M"/>
</dbReference>
<dbReference type="Proteomes" id="UP000807353">
    <property type="component" value="Unassembled WGS sequence"/>
</dbReference>
<evidence type="ECO:0000256" key="5">
    <source>
        <dbReference type="ARBA" id="ARBA00022927"/>
    </source>
</evidence>
<dbReference type="PANTHER" id="PTHR24016">
    <property type="entry name" value="CONSERVED OLIGOMERIC GOLGI COMPLEX SUBUNIT 4"/>
    <property type="match status" value="1"/>
</dbReference>
<reference evidence="10" key="1">
    <citation type="submission" date="2020-11" db="EMBL/GenBank/DDBJ databases">
        <authorList>
            <consortium name="DOE Joint Genome Institute"/>
            <person name="Ahrendt S."/>
            <person name="Riley R."/>
            <person name="Andreopoulos W."/>
            <person name="Labutti K."/>
            <person name="Pangilinan J."/>
            <person name="Ruiz-Duenas F.J."/>
            <person name="Barrasa J.M."/>
            <person name="Sanchez-Garcia M."/>
            <person name="Camarero S."/>
            <person name="Miyauchi S."/>
            <person name="Serrano A."/>
            <person name="Linde D."/>
            <person name="Babiker R."/>
            <person name="Drula E."/>
            <person name="Ayuso-Fernandez I."/>
            <person name="Pacheco R."/>
            <person name="Padilla G."/>
            <person name="Ferreira P."/>
            <person name="Barriuso J."/>
            <person name="Kellner H."/>
            <person name="Castanera R."/>
            <person name="Alfaro M."/>
            <person name="Ramirez L."/>
            <person name="Pisabarro A.G."/>
            <person name="Kuo A."/>
            <person name="Tritt A."/>
            <person name="Lipzen A."/>
            <person name="He G."/>
            <person name="Yan M."/>
            <person name="Ng V."/>
            <person name="Cullen D."/>
            <person name="Martin F."/>
            <person name="Rosso M.-N."/>
            <person name="Henrissat B."/>
            <person name="Hibbett D."/>
            <person name="Martinez A.T."/>
            <person name="Grigoriev I.V."/>
        </authorList>
    </citation>
    <scope>NUCLEOTIDE SEQUENCE</scope>
    <source>
        <strain evidence="10">CBS 247.69</strain>
    </source>
</reference>
<dbReference type="InterPro" id="IPR048684">
    <property type="entry name" value="COG4_C"/>
</dbReference>
<evidence type="ECO:0000256" key="4">
    <source>
        <dbReference type="ARBA" id="ARBA00022448"/>
    </source>
</evidence>
<evidence type="ECO:0000256" key="3">
    <source>
        <dbReference type="ARBA" id="ARBA00020975"/>
    </source>
</evidence>
<accession>A0A9P5XYU4</accession>
<evidence type="ECO:0000313" key="10">
    <source>
        <dbReference type="EMBL" id="KAF9459574.1"/>
    </source>
</evidence>
<proteinExistence type="inferred from homology"/>
<name>A0A9P5XYU4_9AGAR</name>
<protein>
    <recommendedName>
        <fullName evidence="3">Conserved oligomeric Golgi complex subunit 4</fullName>
    </recommendedName>
    <alternativeName>
        <fullName evidence="8">Component of oligomeric Golgi complex 4</fullName>
    </alternativeName>
</protein>
<dbReference type="Gene3D" id="1.10.287.1060">
    <property type="entry name" value="ESAT-6-like"/>
    <property type="match status" value="1"/>
</dbReference>
<comment type="caution">
    <text evidence="10">The sequence shown here is derived from an EMBL/GenBank/DDBJ whole genome shotgun (WGS) entry which is preliminary data.</text>
</comment>
<sequence>MVVGGPSFINFQLQQQTSAKRYNPRALTNLPDILSCLAELQSEEAELSNSLAELLNTREPIAEALNRLQSLLPKLDGLHLEALSLTEKVSNTAKTARRVGGRVRSLDEEMGRVREAGDHVGQVIELKSSLVALQSSIESQDWESATRHCARAMALPSQLISGAFAESAVPTSESHLPPAQTLQNAREKLLSIFRQNFNEASRSRDSTATSRFFKLFPTIGWEAEGLEVYAQFVVDLVRFRAPASAKTSSPLYYVTALTALFESIAMIVDQHQPVVEKYYGPGKMKSVIARLLQECDRVLKGLVDGWEEERAIRRKLLDITNHPPILMFSPSARRLPSTNPEEVVVDPRDIDRTLSELSGMIGRWSLFKKFLTEALKEDSGNTEPCSNDESSSQELKTNFSINSTHSHHLIETLIKSYYIPLEVWYIRTSIDKAHRLSITDSTQSPATTTTPDDVFYILKAVISRLISTGSLNSLERMLEHLHEIMEHDYIGIIKKRLDDVYRTSGPSGTSVRADKVERENRNAFLILLNDLDISSSHLERLVRDMGMNQAITQHYPEDTQLTVKNVLSNFANLTVKFRSALRVGVEQLFNQLMRPRLRTLISDVYKDVSYVLDDDSYSGAEYQDVVRKRFIKAWESLIDGYKGTFTDGNYRLFFGLTLDVVLRPWEKIVMGLRFTELGAVQFDRDLRSITAYLTTQTAFGDTREKFVRLQQMSTLLNLDNEEDVDEFYNSSGITWKLTATEARAIVGLKL</sequence>
<feature type="domain" description="COG4 transport protein middle alpha-helical bundle" evidence="9">
    <location>
        <begin position="182"/>
        <end position="498"/>
    </location>
</feature>
<comment type="subcellular location">
    <subcellularLocation>
        <location evidence="1">Golgi apparatus membrane</location>
        <topology evidence="1">Peripheral membrane protein</topology>
    </subcellularLocation>
</comment>
<evidence type="ECO:0000313" key="11">
    <source>
        <dbReference type="Proteomes" id="UP000807353"/>
    </source>
</evidence>
<dbReference type="AlphaFoldDB" id="A0A9P5XYU4"/>
<dbReference type="Pfam" id="PF20662">
    <property type="entry name" value="COG4_C"/>
    <property type="match status" value="1"/>
</dbReference>
<evidence type="ECO:0000256" key="7">
    <source>
        <dbReference type="ARBA" id="ARBA00023136"/>
    </source>
</evidence>
<evidence type="ECO:0000256" key="6">
    <source>
        <dbReference type="ARBA" id="ARBA00023034"/>
    </source>
</evidence>
<dbReference type="InterPro" id="IPR048682">
    <property type="entry name" value="COG4"/>
</dbReference>
<comment type="similarity">
    <text evidence="2">Belongs to the COG4 family.</text>
</comment>
<gene>
    <name evidence="10" type="ORF">BDZ94DRAFT_1006856</name>
</gene>
<keyword evidence="11" id="KW-1185">Reference proteome</keyword>
<dbReference type="InterPro" id="IPR048680">
    <property type="entry name" value="COG4_N"/>
</dbReference>